<dbReference type="Proteomes" id="UP000253551">
    <property type="component" value="Unassembled WGS sequence"/>
</dbReference>
<accession>A0A367KGR0</accession>
<reference evidence="1 2" key="1">
    <citation type="journal article" date="2018" name="G3 (Bethesda)">
        <title>Phylogenetic and Phylogenomic Definition of Rhizopus Species.</title>
        <authorList>
            <person name="Gryganskyi A.P."/>
            <person name="Golan J."/>
            <person name="Dolatabadi S."/>
            <person name="Mondo S."/>
            <person name="Robb S."/>
            <person name="Idnurm A."/>
            <person name="Muszewska A."/>
            <person name="Steczkiewicz K."/>
            <person name="Masonjones S."/>
            <person name="Liao H.L."/>
            <person name="Gajdeczka M.T."/>
            <person name="Anike F."/>
            <person name="Vuek A."/>
            <person name="Anishchenko I.M."/>
            <person name="Voigt K."/>
            <person name="de Hoog G.S."/>
            <person name="Smith M.E."/>
            <person name="Heitman J."/>
            <person name="Vilgalys R."/>
            <person name="Stajich J.E."/>
        </authorList>
    </citation>
    <scope>NUCLEOTIDE SEQUENCE [LARGE SCALE GENOMIC DNA]</scope>
    <source>
        <strain evidence="1 2">LSU 92-RS-03</strain>
    </source>
</reference>
<protein>
    <submittedName>
        <fullName evidence="1">Uncharacterized protein</fullName>
    </submittedName>
</protein>
<evidence type="ECO:0000313" key="2">
    <source>
        <dbReference type="Proteomes" id="UP000253551"/>
    </source>
</evidence>
<sequence>MASYYHIPKQKRAFESTKALKTYFKSQGISEDNDPIPSMAQIVDYCERHPRLLR</sequence>
<feature type="non-terminal residue" evidence="1">
    <location>
        <position position="54"/>
    </location>
</feature>
<dbReference type="AlphaFoldDB" id="A0A367KGR0"/>
<gene>
    <name evidence="1" type="ORF">CU098_012255</name>
</gene>
<proteinExistence type="predicted"/>
<comment type="caution">
    <text evidence="1">The sequence shown here is derived from an EMBL/GenBank/DDBJ whole genome shotgun (WGS) entry which is preliminary data.</text>
</comment>
<name>A0A367KGR0_RHIST</name>
<evidence type="ECO:0000313" key="1">
    <source>
        <dbReference type="EMBL" id="RCI01358.1"/>
    </source>
</evidence>
<dbReference type="EMBL" id="PJQM01001747">
    <property type="protein sequence ID" value="RCI01358.1"/>
    <property type="molecule type" value="Genomic_DNA"/>
</dbReference>
<organism evidence="1 2">
    <name type="scientific">Rhizopus stolonifer</name>
    <name type="common">Rhizopus nigricans</name>
    <dbReference type="NCBI Taxonomy" id="4846"/>
    <lineage>
        <taxon>Eukaryota</taxon>
        <taxon>Fungi</taxon>
        <taxon>Fungi incertae sedis</taxon>
        <taxon>Mucoromycota</taxon>
        <taxon>Mucoromycotina</taxon>
        <taxon>Mucoromycetes</taxon>
        <taxon>Mucorales</taxon>
        <taxon>Mucorineae</taxon>
        <taxon>Rhizopodaceae</taxon>
        <taxon>Rhizopus</taxon>
    </lineage>
</organism>
<keyword evidence="2" id="KW-1185">Reference proteome</keyword>